<feature type="transmembrane region" description="Helical" evidence="1">
    <location>
        <begin position="165"/>
        <end position="185"/>
    </location>
</feature>
<organism evidence="2 3">
    <name type="scientific">Candidatus Muproteobacteria bacterium RBG_16_60_9</name>
    <dbReference type="NCBI Taxonomy" id="1817755"/>
    <lineage>
        <taxon>Bacteria</taxon>
        <taxon>Pseudomonadati</taxon>
        <taxon>Pseudomonadota</taxon>
        <taxon>Candidatus Muproteobacteria</taxon>
    </lineage>
</organism>
<name>A0A1F6VIQ2_9PROT</name>
<keyword evidence="1" id="KW-0812">Transmembrane</keyword>
<feature type="transmembrane region" description="Helical" evidence="1">
    <location>
        <begin position="108"/>
        <end position="130"/>
    </location>
</feature>
<feature type="transmembrane region" description="Helical" evidence="1">
    <location>
        <begin position="83"/>
        <end position="102"/>
    </location>
</feature>
<comment type="caution">
    <text evidence="2">The sequence shown here is derived from an EMBL/GenBank/DDBJ whole genome shotgun (WGS) entry which is preliminary data.</text>
</comment>
<evidence type="ECO:0000256" key="1">
    <source>
        <dbReference type="SAM" id="Phobius"/>
    </source>
</evidence>
<dbReference type="AlphaFoldDB" id="A0A1F6VIQ2"/>
<reference evidence="2 3" key="1">
    <citation type="journal article" date="2016" name="Nat. Commun.">
        <title>Thousands of microbial genomes shed light on interconnected biogeochemical processes in an aquifer system.</title>
        <authorList>
            <person name="Anantharaman K."/>
            <person name="Brown C.T."/>
            <person name="Hug L.A."/>
            <person name="Sharon I."/>
            <person name="Castelle C.J."/>
            <person name="Probst A.J."/>
            <person name="Thomas B.C."/>
            <person name="Singh A."/>
            <person name="Wilkins M.J."/>
            <person name="Karaoz U."/>
            <person name="Brodie E.L."/>
            <person name="Williams K.H."/>
            <person name="Hubbard S.S."/>
            <person name="Banfield J.F."/>
        </authorList>
    </citation>
    <scope>NUCLEOTIDE SEQUENCE [LARGE SCALE GENOMIC DNA]</scope>
</reference>
<gene>
    <name evidence="2" type="ORF">A2W18_12010</name>
</gene>
<evidence type="ECO:0008006" key="4">
    <source>
        <dbReference type="Google" id="ProtNLM"/>
    </source>
</evidence>
<keyword evidence="1" id="KW-1133">Transmembrane helix</keyword>
<proteinExistence type="predicted"/>
<evidence type="ECO:0000313" key="2">
    <source>
        <dbReference type="EMBL" id="OGI69541.1"/>
    </source>
</evidence>
<accession>A0A1F6VIQ2</accession>
<feature type="transmembrane region" description="Helical" evidence="1">
    <location>
        <begin position="49"/>
        <end position="71"/>
    </location>
</feature>
<protein>
    <recommendedName>
        <fullName evidence="4">Cobalamin ABC transporter</fullName>
    </recommendedName>
</protein>
<dbReference type="Proteomes" id="UP000179076">
    <property type="component" value="Unassembled WGS sequence"/>
</dbReference>
<evidence type="ECO:0000313" key="3">
    <source>
        <dbReference type="Proteomes" id="UP000179076"/>
    </source>
</evidence>
<keyword evidence="1" id="KW-0472">Membrane</keyword>
<sequence length="191" mass="20716">MTNLSHRDQTLIGLALVALMAATRGYHYTSLQQMLPSASWAVFFLAGVYLRPVWALPALLAFAALLDYAVIRWAGVSDFCVSAAYAALLPAYVSLWLGGRWYAAHHRFHLATLLPLFGSALVTTAICELISSGSFYFYSERFVAPTLADFGVRLIAYFPGSVAAMAFWVGAAALTHVLVVTRFGLSGRQSG</sequence>
<dbReference type="EMBL" id="MFSP01000018">
    <property type="protein sequence ID" value="OGI69541.1"/>
    <property type="molecule type" value="Genomic_DNA"/>
</dbReference>